<sequence>MLGFLVLIAIAAIRLRDLFAVVMLFGIYSLLTAALFMNLDAVDVAFTEAAVGAGVTTVLMLSALHLTRRWEDEPRHNPLLPLLVVTITGAVLIYATLDAPLLGDASAPVHQHVAPRYIEKGPQEVGMPNMVTAVLASYRGYDTFGETVVIFTAGLAVMLLLGIQEGPQAHRGRNAIGDQVVLKVVVKLLIPLILMYGLYVHFHGDFGAGGGFQAGVIFAAGFVLYDLVFGEGQARAVIPPNWLHRLAALGVLIYGGVGVVSLLQGRPFLDYSVLAHDPVHGQHLGVLLVELGVGITVFSVVLSIFYALSGRRRQS</sequence>
<comment type="similarity">
    <text evidence="2">Belongs to the CPA3 antiporters (TC 2.A.63) subunit B family.</text>
</comment>
<keyword evidence="3" id="KW-1003">Cell membrane</keyword>
<dbReference type="InterPro" id="IPR046806">
    <property type="entry name" value="MrpA_C/MbhE"/>
</dbReference>
<feature type="transmembrane region" description="Helical" evidence="7">
    <location>
        <begin position="144"/>
        <end position="163"/>
    </location>
</feature>
<feature type="domain" description="MrpA C-terminal/MbhE" evidence="10">
    <location>
        <begin position="107"/>
        <end position="161"/>
    </location>
</feature>
<evidence type="ECO:0000259" key="10">
    <source>
        <dbReference type="Pfam" id="PF20501"/>
    </source>
</evidence>
<dbReference type="Pfam" id="PF13244">
    <property type="entry name" value="MbhD"/>
    <property type="match status" value="1"/>
</dbReference>
<accession>A0A1T2KT89</accession>
<feature type="transmembrane region" description="Helical" evidence="7">
    <location>
        <begin position="284"/>
        <end position="308"/>
    </location>
</feature>
<evidence type="ECO:0000256" key="7">
    <source>
        <dbReference type="SAM" id="Phobius"/>
    </source>
</evidence>
<dbReference type="NCBIfam" id="NF009161">
    <property type="entry name" value="PRK12507.1"/>
    <property type="match status" value="1"/>
</dbReference>
<feature type="transmembrane region" description="Helical" evidence="7">
    <location>
        <begin position="49"/>
        <end position="67"/>
    </location>
</feature>
<feature type="transmembrane region" description="Helical" evidence="7">
    <location>
        <begin position="79"/>
        <end position="97"/>
    </location>
</feature>
<dbReference type="Gene3D" id="1.20.120.1200">
    <property type="entry name" value="NADH-ubiquinone/plastoquinone oxidoreductase chain 6, subunit NuoJ"/>
    <property type="match status" value="1"/>
</dbReference>
<feature type="domain" description="Na+/H+ antiporter MnhB subunit-related protein" evidence="8">
    <location>
        <begin position="181"/>
        <end position="302"/>
    </location>
</feature>
<feature type="transmembrane region" description="Helical" evidence="7">
    <location>
        <begin position="18"/>
        <end position="37"/>
    </location>
</feature>
<dbReference type="GO" id="GO:0005886">
    <property type="term" value="C:plasma membrane"/>
    <property type="evidence" value="ECO:0007669"/>
    <property type="project" value="UniProtKB-SubCell"/>
</dbReference>
<evidence type="ECO:0000313" key="12">
    <source>
        <dbReference type="Proteomes" id="UP000190896"/>
    </source>
</evidence>
<dbReference type="Pfam" id="PF20501">
    <property type="entry name" value="MbhE"/>
    <property type="match status" value="1"/>
</dbReference>
<feature type="transmembrane region" description="Helical" evidence="7">
    <location>
        <begin position="184"/>
        <end position="202"/>
    </location>
</feature>
<gene>
    <name evidence="11" type="ORF">BOW51_09285</name>
</gene>
<dbReference type="STRING" id="1918948.BOW53_11440"/>
<organism evidence="11 12">
    <name type="scientific">Solemya velesiana gill symbiont</name>
    <dbReference type="NCBI Taxonomy" id="1918948"/>
    <lineage>
        <taxon>Bacteria</taxon>
        <taxon>Pseudomonadati</taxon>
        <taxon>Pseudomonadota</taxon>
        <taxon>Gammaproteobacteria</taxon>
        <taxon>sulfur-oxidizing symbionts</taxon>
    </lineage>
</organism>
<dbReference type="NCBIfam" id="NF009159">
    <property type="entry name" value="PRK12504.1"/>
    <property type="match status" value="1"/>
</dbReference>
<keyword evidence="12" id="KW-1185">Reference proteome</keyword>
<dbReference type="PANTHER" id="PTHR33932:SF4">
    <property type="entry name" value="NA(+)_H(+) ANTIPORTER SUBUNIT B"/>
    <property type="match status" value="1"/>
</dbReference>
<feature type="transmembrane region" description="Helical" evidence="7">
    <location>
        <begin position="208"/>
        <end position="230"/>
    </location>
</feature>
<comment type="caution">
    <text evidence="11">The sequence shown here is derived from an EMBL/GenBank/DDBJ whole genome shotgun (WGS) entry which is preliminary data.</text>
</comment>
<dbReference type="InterPro" id="IPR050622">
    <property type="entry name" value="CPA3_antiporter_subunitB"/>
</dbReference>
<evidence type="ECO:0000256" key="6">
    <source>
        <dbReference type="ARBA" id="ARBA00023136"/>
    </source>
</evidence>
<reference evidence="11 12" key="1">
    <citation type="submission" date="2016-11" db="EMBL/GenBank/DDBJ databases">
        <title>Mixed transmission modes and dynamic genome evolution in an obligate animal-bacterial symbiosis.</title>
        <authorList>
            <person name="Russell S.L."/>
            <person name="Corbett-Detig R.B."/>
            <person name="Cavanaugh C.M."/>
        </authorList>
    </citation>
    <scope>NUCLEOTIDE SEQUENCE [LARGE SCALE GENOMIC DNA]</scope>
    <source>
        <strain evidence="11">Se-Cadez</strain>
    </source>
</reference>
<evidence type="ECO:0000256" key="4">
    <source>
        <dbReference type="ARBA" id="ARBA00022692"/>
    </source>
</evidence>
<evidence type="ECO:0000256" key="5">
    <source>
        <dbReference type="ARBA" id="ARBA00022989"/>
    </source>
</evidence>
<evidence type="ECO:0000259" key="8">
    <source>
        <dbReference type="Pfam" id="PF04039"/>
    </source>
</evidence>
<dbReference type="Proteomes" id="UP000190896">
    <property type="component" value="Unassembled WGS sequence"/>
</dbReference>
<proteinExistence type="inferred from homology"/>
<feature type="domain" description="MrpA C-terminal/MbhD" evidence="9">
    <location>
        <begin position="4"/>
        <end position="69"/>
    </location>
</feature>
<comment type="subcellular location">
    <subcellularLocation>
        <location evidence="1">Cell membrane</location>
        <topology evidence="1">Multi-pass membrane protein</topology>
    </subcellularLocation>
</comment>
<evidence type="ECO:0000256" key="1">
    <source>
        <dbReference type="ARBA" id="ARBA00004651"/>
    </source>
</evidence>
<protein>
    <submittedName>
        <fullName evidence="11">Cation:proton antiporter</fullName>
    </submittedName>
</protein>
<dbReference type="AlphaFoldDB" id="A0A1T2KT89"/>
<name>A0A1T2KT89_9GAMM</name>
<evidence type="ECO:0000256" key="3">
    <source>
        <dbReference type="ARBA" id="ARBA00022475"/>
    </source>
</evidence>
<keyword evidence="4 7" id="KW-0812">Transmembrane</keyword>
<dbReference type="Pfam" id="PF04039">
    <property type="entry name" value="MnhB"/>
    <property type="match status" value="1"/>
</dbReference>
<evidence type="ECO:0000256" key="2">
    <source>
        <dbReference type="ARBA" id="ARBA00009425"/>
    </source>
</evidence>
<dbReference type="InterPro" id="IPR025383">
    <property type="entry name" value="MrpA_C/MbhD"/>
</dbReference>
<dbReference type="EMBL" id="MPRJ01000060">
    <property type="protein sequence ID" value="OOZ36011.1"/>
    <property type="molecule type" value="Genomic_DNA"/>
</dbReference>
<dbReference type="NCBIfam" id="NF009162">
    <property type="entry name" value="PRK12508.1"/>
    <property type="match status" value="1"/>
</dbReference>
<evidence type="ECO:0000313" key="11">
    <source>
        <dbReference type="EMBL" id="OOZ36011.1"/>
    </source>
</evidence>
<keyword evidence="5 7" id="KW-1133">Transmembrane helix</keyword>
<dbReference type="PANTHER" id="PTHR33932">
    <property type="entry name" value="NA(+)/H(+) ANTIPORTER SUBUNIT B"/>
    <property type="match status" value="1"/>
</dbReference>
<dbReference type="InterPro" id="IPR007182">
    <property type="entry name" value="MnhB"/>
</dbReference>
<feature type="transmembrane region" description="Helical" evidence="7">
    <location>
        <begin position="242"/>
        <end position="264"/>
    </location>
</feature>
<evidence type="ECO:0000259" key="9">
    <source>
        <dbReference type="Pfam" id="PF13244"/>
    </source>
</evidence>
<keyword evidence="6 7" id="KW-0472">Membrane</keyword>
<dbReference type="InterPro" id="IPR042106">
    <property type="entry name" value="Nuo/plastoQ_OxRdtase_6_NuoJ"/>
</dbReference>